<dbReference type="GO" id="GO:0030007">
    <property type="term" value="P:intracellular potassium ion homeostasis"/>
    <property type="evidence" value="ECO:0007669"/>
    <property type="project" value="TreeGrafter"/>
</dbReference>
<organism evidence="8 9">
    <name type="scientific">Rhynocoris fuscipes</name>
    <dbReference type="NCBI Taxonomy" id="488301"/>
    <lineage>
        <taxon>Eukaryota</taxon>
        <taxon>Metazoa</taxon>
        <taxon>Ecdysozoa</taxon>
        <taxon>Arthropoda</taxon>
        <taxon>Hexapoda</taxon>
        <taxon>Insecta</taxon>
        <taxon>Pterygota</taxon>
        <taxon>Neoptera</taxon>
        <taxon>Paraneoptera</taxon>
        <taxon>Hemiptera</taxon>
        <taxon>Heteroptera</taxon>
        <taxon>Panheteroptera</taxon>
        <taxon>Cimicomorpha</taxon>
        <taxon>Reduviidae</taxon>
        <taxon>Harpactorinae</taxon>
        <taxon>Harpactorini</taxon>
        <taxon>Rhynocoris</taxon>
    </lineage>
</organism>
<accession>A0AAW1DQG0</accession>
<evidence type="ECO:0000256" key="2">
    <source>
        <dbReference type="ARBA" id="ARBA00005876"/>
    </source>
</evidence>
<proteinExistence type="inferred from homology"/>
<evidence type="ECO:0000313" key="9">
    <source>
        <dbReference type="Proteomes" id="UP001461498"/>
    </source>
</evidence>
<dbReference type="InterPro" id="IPR038702">
    <property type="entry name" value="Na/K_ATPase_sub_beta_sf"/>
</dbReference>
<keyword evidence="4" id="KW-0735">Signal-anchor</keyword>
<dbReference type="GO" id="GO:1990573">
    <property type="term" value="P:potassium ion import across plasma membrane"/>
    <property type="evidence" value="ECO:0007669"/>
    <property type="project" value="TreeGrafter"/>
</dbReference>
<dbReference type="PANTHER" id="PTHR11523:SF28">
    <property type="entry name" value="NA_K-ATPASE BETA SUBUNIT ISOFORM 4-RELATED"/>
    <property type="match status" value="1"/>
</dbReference>
<protein>
    <submittedName>
        <fullName evidence="8">Uncharacterized protein</fullName>
    </submittedName>
</protein>
<comment type="similarity">
    <text evidence="2">Belongs to the X(+)/potassium ATPases subunit beta family.</text>
</comment>
<dbReference type="Pfam" id="PF00287">
    <property type="entry name" value="Na_K-ATPase"/>
    <property type="match status" value="1"/>
</dbReference>
<evidence type="ECO:0000256" key="6">
    <source>
        <dbReference type="ARBA" id="ARBA00023136"/>
    </source>
</evidence>
<dbReference type="Proteomes" id="UP001461498">
    <property type="component" value="Unassembled WGS sequence"/>
</dbReference>
<dbReference type="PANTHER" id="PTHR11523">
    <property type="entry name" value="SODIUM/POTASSIUM-DEPENDENT ATPASE BETA SUBUNIT"/>
    <property type="match status" value="1"/>
</dbReference>
<gene>
    <name evidence="8" type="ORF">O3M35_005332</name>
</gene>
<dbReference type="Gene3D" id="2.60.40.1660">
    <property type="entry name" value="Na, k-atpase alpha subunit"/>
    <property type="match status" value="1"/>
</dbReference>
<keyword evidence="5 7" id="KW-1133">Transmembrane helix</keyword>
<evidence type="ECO:0000256" key="4">
    <source>
        <dbReference type="ARBA" id="ARBA00022968"/>
    </source>
</evidence>
<dbReference type="InterPro" id="IPR000402">
    <property type="entry name" value="Na/K_ATPase_sub_beta"/>
</dbReference>
<name>A0AAW1DQG0_9HEMI</name>
<keyword evidence="3 7" id="KW-0812">Transmembrane</keyword>
<evidence type="ECO:0000256" key="5">
    <source>
        <dbReference type="ARBA" id="ARBA00022989"/>
    </source>
</evidence>
<dbReference type="GO" id="GO:0006883">
    <property type="term" value="P:intracellular sodium ion homeostasis"/>
    <property type="evidence" value="ECO:0007669"/>
    <property type="project" value="TreeGrafter"/>
</dbReference>
<dbReference type="GO" id="GO:0001671">
    <property type="term" value="F:ATPase activator activity"/>
    <property type="evidence" value="ECO:0007669"/>
    <property type="project" value="TreeGrafter"/>
</dbReference>
<evidence type="ECO:0000313" key="8">
    <source>
        <dbReference type="EMBL" id="KAK9510585.1"/>
    </source>
</evidence>
<comment type="caution">
    <text evidence="8">The sequence shown here is derived from an EMBL/GenBank/DDBJ whole genome shotgun (WGS) entry which is preliminary data.</text>
</comment>
<keyword evidence="6 7" id="KW-0472">Membrane</keyword>
<sequence length="138" mass="16461">MADKGKEEFYTRPPKVGGWQSFRTFLWNSETNQFLGRTFASWAKILLFYVCFYTGLISFFFGLMALFYQTIDFTTPKWQQSNSLIGSNPGKCTVINFFIYFLFYVDNFYFSHRVFIINTGIYILRFKISIRRIIFLID</sequence>
<evidence type="ECO:0000256" key="3">
    <source>
        <dbReference type="ARBA" id="ARBA00022692"/>
    </source>
</evidence>
<keyword evidence="9" id="KW-1185">Reference proteome</keyword>
<comment type="subcellular location">
    <subcellularLocation>
        <location evidence="1">Membrane</location>
        <topology evidence="1">Single-pass type II membrane protein</topology>
    </subcellularLocation>
</comment>
<evidence type="ECO:0000256" key="7">
    <source>
        <dbReference type="SAM" id="Phobius"/>
    </source>
</evidence>
<dbReference type="AlphaFoldDB" id="A0AAW1DQG0"/>
<dbReference type="EMBL" id="JAPXFL010000002">
    <property type="protein sequence ID" value="KAK9510585.1"/>
    <property type="molecule type" value="Genomic_DNA"/>
</dbReference>
<dbReference type="PROSITE" id="PS00390">
    <property type="entry name" value="ATPASE_NA_K_BETA_1"/>
    <property type="match status" value="1"/>
</dbReference>
<reference evidence="8 9" key="1">
    <citation type="submission" date="2022-12" db="EMBL/GenBank/DDBJ databases">
        <title>Chromosome-level genome assembly of true bugs.</title>
        <authorList>
            <person name="Ma L."/>
            <person name="Li H."/>
        </authorList>
    </citation>
    <scope>NUCLEOTIDE SEQUENCE [LARGE SCALE GENOMIC DNA]</scope>
    <source>
        <strain evidence="8">Lab_2022b</strain>
    </source>
</reference>
<dbReference type="GO" id="GO:0036376">
    <property type="term" value="P:sodium ion export across plasma membrane"/>
    <property type="evidence" value="ECO:0007669"/>
    <property type="project" value="TreeGrafter"/>
</dbReference>
<evidence type="ECO:0000256" key="1">
    <source>
        <dbReference type="ARBA" id="ARBA00004606"/>
    </source>
</evidence>
<feature type="transmembrane region" description="Helical" evidence="7">
    <location>
        <begin position="46"/>
        <end position="68"/>
    </location>
</feature>
<dbReference type="GO" id="GO:0005890">
    <property type="term" value="C:sodium:potassium-exchanging ATPase complex"/>
    <property type="evidence" value="ECO:0007669"/>
    <property type="project" value="InterPro"/>
</dbReference>